<keyword evidence="2" id="KW-0813">Transport</keyword>
<dbReference type="EMBL" id="QBIU01000001">
    <property type="protein sequence ID" value="MWV69037.1"/>
    <property type="molecule type" value="Genomic_DNA"/>
</dbReference>
<comment type="subcellular location">
    <subcellularLocation>
        <location evidence="1">Cell inner membrane</location>
        <topology evidence="1">Multi-pass membrane protein</topology>
    </subcellularLocation>
</comment>
<keyword evidence="4" id="KW-0997">Cell inner membrane</keyword>
<dbReference type="Proteomes" id="UP000029714">
    <property type="component" value="Unassembled WGS sequence"/>
</dbReference>
<dbReference type="GO" id="GO:0005886">
    <property type="term" value="C:plasma membrane"/>
    <property type="evidence" value="ECO:0007669"/>
    <property type="project" value="UniProtKB-SubCell"/>
</dbReference>
<feature type="transmembrane region" description="Helical" evidence="9">
    <location>
        <begin position="312"/>
        <end position="335"/>
    </location>
</feature>
<name>A0A347VIC2_9HELI</name>
<evidence type="ECO:0000313" key="12">
    <source>
        <dbReference type="Proteomes" id="UP000029714"/>
    </source>
</evidence>
<evidence type="ECO:0000256" key="9">
    <source>
        <dbReference type="SAM" id="Phobius"/>
    </source>
</evidence>
<keyword evidence="7 9" id="KW-0472">Membrane</keyword>
<feature type="transmembrane region" description="Helical" evidence="9">
    <location>
        <begin position="372"/>
        <end position="397"/>
    </location>
</feature>
<feature type="transmembrane region" description="Helical" evidence="9">
    <location>
        <begin position="202"/>
        <end position="220"/>
    </location>
</feature>
<evidence type="ECO:0000256" key="3">
    <source>
        <dbReference type="ARBA" id="ARBA00022475"/>
    </source>
</evidence>
<dbReference type="RefSeq" id="WP_118949114.1">
    <property type="nucleotide sequence ID" value="NZ_JRMP02000011.1"/>
</dbReference>
<protein>
    <submittedName>
        <fullName evidence="11">HAAAP family serine/threonine permease</fullName>
    </submittedName>
</protein>
<proteinExistence type="predicted"/>
<dbReference type="STRING" id="1548018.LS64_13810"/>
<evidence type="ECO:0000256" key="5">
    <source>
        <dbReference type="ARBA" id="ARBA00022692"/>
    </source>
</evidence>
<gene>
    <name evidence="10" type="ORF">DCO61_03110</name>
    <name evidence="11" type="ORF">LS64_007755</name>
</gene>
<reference evidence="11 12" key="2">
    <citation type="journal article" date="2016" name="Infect. Immun.">
        <title>Helicobacter saguini, a Novel Helicobacter Isolated from Cotton-Top Tamarins with Ulcerative Colitis, Has Proinflammatory Properties and Induces Typhlocolitis and Dysplasia in Gnotobiotic IL-10-/- Mice.</title>
        <authorList>
            <person name="Shen Z."/>
            <person name="Mannion A."/>
            <person name="Whary M.T."/>
            <person name="Muthupalani S."/>
            <person name="Sheh A."/>
            <person name="Feng Y."/>
            <person name="Gong G."/>
            <person name="Vandamme P."/>
            <person name="Holcombe H.R."/>
            <person name="Paster B.J."/>
            <person name="Fox J.G."/>
        </authorList>
    </citation>
    <scope>NUCLEOTIDE SEQUENCE [LARGE SCALE GENOMIC DNA]</scope>
    <source>
        <strain evidence="11 12">MIT 97-6194</strain>
    </source>
</reference>
<evidence type="ECO:0000256" key="7">
    <source>
        <dbReference type="ARBA" id="ARBA00023136"/>
    </source>
</evidence>
<feature type="transmembrane region" description="Helical" evidence="9">
    <location>
        <begin position="100"/>
        <end position="121"/>
    </location>
</feature>
<evidence type="ECO:0000313" key="13">
    <source>
        <dbReference type="Proteomes" id="UP000477070"/>
    </source>
</evidence>
<keyword evidence="12" id="KW-1185">Reference proteome</keyword>
<evidence type="ECO:0000256" key="2">
    <source>
        <dbReference type="ARBA" id="ARBA00022448"/>
    </source>
</evidence>
<accession>A0A347VIC2</accession>
<feature type="region of interest" description="Disordered" evidence="8">
    <location>
        <begin position="28"/>
        <end position="57"/>
    </location>
</feature>
<sequence>MRVDSNHHLFDSIENITNEKSTQNVDSNLQEQSQTQNLQTQNKKLPNAHNIESKQDIESTQNIESKADIAFDRRWILALFGTALGAGILFLPIAAGRGGFWPVVIMTLIAFPMAFLSHRAFSRFTLGVRHPDSDITHAAEEYWGRRASFVLTILYFFVIYPVVLAYGVGITNTFGNFLIYQLDIKSFYIIESSGEKALLPHVRLILAFILVSAMMAIMLLKEEWVTRVCTALVYPLCFVLMGFSLYLIGFWKLDSINYVPDAKDFLIIVYLALPVIVFSFDFSPVVSTFSVSVKRRYAARGDSFVDKKASSIIFKTTLMLLIFTMFFTFSCILCLDSKDFALAREANIPILSYFANTFASDKNALSYYIFSYAAPLVAFLAIITSFFGHYFGAYEGLTGIIRKGSKMMGIDPNMRKIHIFNTIFLYITIIFASYFNPSILDFIENLSGPIIAIMLLLMPIYAIYSVAALKHYQNKLLDLFVFIVGLITVSCIIYNSYINIFG</sequence>
<dbReference type="OrthoDB" id="1673656at2"/>
<reference evidence="10 13" key="4">
    <citation type="submission" date="2019-12" db="EMBL/GenBank/DDBJ databases">
        <title>Multi-Generational Helicobacter saguini Isolates.</title>
        <authorList>
            <person name="Mannion A."/>
            <person name="Shen Z."/>
            <person name="Fox J.G."/>
        </authorList>
    </citation>
    <scope>NUCLEOTIDE SEQUENCE [LARGE SCALE GENOMIC DNA]</scope>
    <source>
        <strain evidence="10">16-048</strain>
        <strain evidence="13">16-048 (F4)</strain>
    </source>
</reference>
<evidence type="ECO:0000256" key="6">
    <source>
        <dbReference type="ARBA" id="ARBA00022989"/>
    </source>
</evidence>
<dbReference type="PANTHER" id="PTHR35334:SF2">
    <property type="entry name" value="SERINE TRANSPORTER SDAC"/>
    <property type="match status" value="1"/>
</dbReference>
<dbReference type="EMBL" id="JRMP02000011">
    <property type="protein sequence ID" value="TLD94038.1"/>
    <property type="molecule type" value="Genomic_DNA"/>
</dbReference>
<evidence type="ECO:0000313" key="10">
    <source>
        <dbReference type="EMBL" id="MWV69037.1"/>
    </source>
</evidence>
<dbReference type="GO" id="GO:0003333">
    <property type="term" value="P:amino acid transmembrane transport"/>
    <property type="evidence" value="ECO:0007669"/>
    <property type="project" value="InterPro"/>
</dbReference>
<keyword evidence="5 9" id="KW-0812">Transmembrane</keyword>
<comment type="caution">
    <text evidence="11">The sequence shown here is derived from an EMBL/GenBank/DDBJ whole genome shotgun (WGS) entry which is preliminary data.</text>
</comment>
<feature type="transmembrane region" description="Helical" evidence="9">
    <location>
        <begin position="447"/>
        <end position="469"/>
    </location>
</feature>
<keyword evidence="3" id="KW-1003">Cell membrane</keyword>
<feature type="transmembrane region" description="Helical" evidence="9">
    <location>
        <begin position="232"/>
        <end position="253"/>
    </location>
</feature>
<feature type="transmembrane region" description="Helical" evidence="9">
    <location>
        <begin position="265"/>
        <end position="291"/>
    </location>
</feature>
<keyword evidence="6 9" id="KW-1133">Transmembrane helix</keyword>
<dbReference type="AlphaFoldDB" id="A0A347VIC2"/>
<reference evidence="11 12" key="1">
    <citation type="journal article" date="2014" name="Genome Announc.">
        <title>Draft genome sequences of eight enterohepatic helicobacter species isolated from both laboratory and wild rodents.</title>
        <authorList>
            <person name="Sheh A."/>
            <person name="Shen Z."/>
            <person name="Fox J.G."/>
        </authorList>
    </citation>
    <scope>NUCLEOTIDE SEQUENCE [LARGE SCALE GENOMIC DNA]</scope>
    <source>
        <strain evidence="11 12">MIT 97-6194</strain>
    </source>
</reference>
<feature type="transmembrane region" description="Helical" evidence="9">
    <location>
        <begin position="417"/>
        <end position="435"/>
    </location>
</feature>
<reference evidence="11" key="3">
    <citation type="submission" date="2018-04" db="EMBL/GenBank/DDBJ databases">
        <authorList>
            <person name="Sheh A."/>
            <person name="Shen Z."/>
            <person name="Mannion A.J."/>
            <person name="Fox J.G."/>
        </authorList>
    </citation>
    <scope>NUCLEOTIDE SEQUENCE</scope>
    <source>
        <strain evidence="11">MIT 97-6194</strain>
    </source>
</reference>
<feature type="transmembrane region" description="Helical" evidence="9">
    <location>
        <begin position="149"/>
        <end position="168"/>
    </location>
</feature>
<evidence type="ECO:0000313" key="11">
    <source>
        <dbReference type="EMBL" id="TLD94038.1"/>
    </source>
</evidence>
<dbReference type="PANTHER" id="PTHR35334">
    <property type="entry name" value="SERINE TRANSPORTER"/>
    <property type="match status" value="1"/>
</dbReference>
<evidence type="ECO:0000256" key="4">
    <source>
        <dbReference type="ARBA" id="ARBA00022519"/>
    </source>
</evidence>
<dbReference type="InterPro" id="IPR018227">
    <property type="entry name" value="Amino_acid_transport_2"/>
</dbReference>
<feature type="compositionally biased region" description="Low complexity" evidence="8">
    <location>
        <begin position="28"/>
        <end position="45"/>
    </location>
</feature>
<organism evidence="11 12">
    <name type="scientific">Helicobacter saguini</name>
    <dbReference type="NCBI Taxonomy" id="1548018"/>
    <lineage>
        <taxon>Bacteria</taxon>
        <taxon>Pseudomonadati</taxon>
        <taxon>Campylobacterota</taxon>
        <taxon>Epsilonproteobacteria</taxon>
        <taxon>Campylobacterales</taxon>
        <taxon>Helicobacteraceae</taxon>
        <taxon>Helicobacter</taxon>
    </lineage>
</organism>
<dbReference type="Proteomes" id="UP000477070">
    <property type="component" value="Unassembled WGS sequence"/>
</dbReference>
<feature type="transmembrane region" description="Helical" evidence="9">
    <location>
        <begin position="75"/>
        <end position="94"/>
    </location>
</feature>
<feature type="transmembrane region" description="Helical" evidence="9">
    <location>
        <begin position="476"/>
        <end position="497"/>
    </location>
</feature>
<evidence type="ECO:0000256" key="1">
    <source>
        <dbReference type="ARBA" id="ARBA00004429"/>
    </source>
</evidence>
<evidence type="ECO:0000256" key="8">
    <source>
        <dbReference type="SAM" id="MobiDB-lite"/>
    </source>
</evidence>